<keyword evidence="4 17" id="KW-0515">Mutator protein</keyword>
<evidence type="ECO:0000256" key="6">
    <source>
        <dbReference type="ARBA" id="ARBA00022679"/>
    </source>
</evidence>
<dbReference type="Pfam" id="PF00817">
    <property type="entry name" value="IMS"/>
    <property type="match status" value="1"/>
</dbReference>
<evidence type="ECO:0000313" key="20">
    <source>
        <dbReference type="Proteomes" id="UP000199347"/>
    </source>
</evidence>
<evidence type="ECO:0000256" key="5">
    <source>
        <dbReference type="ARBA" id="ARBA00022490"/>
    </source>
</evidence>
<dbReference type="STRING" id="1120955.SAMN03080610_02165"/>
<dbReference type="InterPro" id="IPR043128">
    <property type="entry name" value="Rev_trsase/Diguanyl_cyclase"/>
</dbReference>
<dbReference type="PANTHER" id="PTHR11076:SF33">
    <property type="entry name" value="DNA POLYMERASE KAPPA"/>
    <property type="match status" value="1"/>
</dbReference>
<dbReference type="Pfam" id="PF11799">
    <property type="entry name" value="IMS_C"/>
    <property type="match status" value="1"/>
</dbReference>
<dbReference type="SUPFAM" id="SSF100879">
    <property type="entry name" value="Lesion bypass DNA polymerase (Y-family), little finger domain"/>
    <property type="match status" value="1"/>
</dbReference>
<accession>A0A1G5NJN5</accession>
<evidence type="ECO:0000256" key="13">
    <source>
        <dbReference type="ARBA" id="ARBA00023125"/>
    </source>
</evidence>
<dbReference type="GO" id="GO:0009432">
    <property type="term" value="P:SOS response"/>
    <property type="evidence" value="ECO:0007669"/>
    <property type="project" value="TreeGrafter"/>
</dbReference>
<dbReference type="Gene3D" id="1.10.150.20">
    <property type="entry name" value="5' to 3' exonuclease, C-terminal subdomain"/>
    <property type="match status" value="1"/>
</dbReference>
<keyword evidence="5 17" id="KW-0963">Cytoplasm</keyword>
<keyword evidence="7 17" id="KW-0548">Nucleotidyltransferase</keyword>
<evidence type="ECO:0000256" key="3">
    <source>
        <dbReference type="ARBA" id="ARBA00011245"/>
    </source>
</evidence>
<dbReference type="GO" id="GO:0006281">
    <property type="term" value="P:DNA repair"/>
    <property type="evidence" value="ECO:0007669"/>
    <property type="project" value="UniProtKB-UniRule"/>
</dbReference>
<dbReference type="EC" id="2.7.7.7" evidence="17"/>
<evidence type="ECO:0000256" key="7">
    <source>
        <dbReference type="ARBA" id="ARBA00022695"/>
    </source>
</evidence>
<feature type="binding site" evidence="17">
    <location>
        <position position="144"/>
    </location>
    <ligand>
        <name>Mg(2+)</name>
        <dbReference type="ChEBI" id="CHEBI:18420"/>
    </ligand>
</feature>
<evidence type="ECO:0000259" key="18">
    <source>
        <dbReference type="PROSITE" id="PS50173"/>
    </source>
</evidence>
<comment type="cofactor">
    <cofactor evidence="17">
        <name>Mg(2+)</name>
        <dbReference type="ChEBI" id="CHEBI:18420"/>
    </cofactor>
    <text evidence="17">Binds 2 magnesium ions per subunit.</text>
</comment>
<dbReference type="EMBL" id="FMVW01000004">
    <property type="protein sequence ID" value="SCZ37384.1"/>
    <property type="molecule type" value="Genomic_DNA"/>
</dbReference>
<dbReference type="GO" id="GO:0042276">
    <property type="term" value="P:error-prone translesion synthesis"/>
    <property type="evidence" value="ECO:0007669"/>
    <property type="project" value="TreeGrafter"/>
</dbReference>
<keyword evidence="9 17" id="KW-0479">Metal-binding</keyword>
<dbReference type="GO" id="GO:0000287">
    <property type="term" value="F:magnesium ion binding"/>
    <property type="evidence" value="ECO:0007669"/>
    <property type="project" value="UniProtKB-UniRule"/>
</dbReference>
<evidence type="ECO:0000256" key="11">
    <source>
        <dbReference type="ARBA" id="ARBA00022842"/>
    </source>
</evidence>
<protein>
    <recommendedName>
        <fullName evidence="17">DNA polymerase IV</fullName>
        <shortName evidence="17">Pol IV</shortName>
        <ecNumber evidence="17">2.7.7.7</ecNumber>
    </recommendedName>
</protein>
<keyword evidence="11 17" id="KW-0460">Magnesium</keyword>
<evidence type="ECO:0000256" key="10">
    <source>
        <dbReference type="ARBA" id="ARBA00022763"/>
    </source>
</evidence>
<dbReference type="Proteomes" id="UP000199347">
    <property type="component" value="Unassembled WGS sequence"/>
</dbReference>
<reference evidence="20" key="1">
    <citation type="submission" date="2016-10" db="EMBL/GenBank/DDBJ databases">
        <authorList>
            <person name="Varghese N."/>
            <person name="Submissions S."/>
        </authorList>
    </citation>
    <scope>NUCLEOTIDE SEQUENCE [LARGE SCALE GENOMIC DNA]</scope>
    <source>
        <strain evidence="20">DSM 2698</strain>
    </source>
</reference>
<evidence type="ECO:0000256" key="2">
    <source>
        <dbReference type="ARBA" id="ARBA00010945"/>
    </source>
</evidence>
<evidence type="ECO:0000256" key="14">
    <source>
        <dbReference type="ARBA" id="ARBA00023204"/>
    </source>
</evidence>
<dbReference type="InterPro" id="IPR050116">
    <property type="entry name" value="DNA_polymerase-Y"/>
</dbReference>
<dbReference type="GO" id="GO:0006261">
    <property type="term" value="P:DNA-templated DNA replication"/>
    <property type="evidence" value="ECO:0007669"/>
    <property type="project" value="UniProtKB-UniRule"/>
</dbReference>
<dbReference type="InterPro" id="IPR017961">
    <property type="entry name" value="DNA_pol_Y-fam_little_finger"/>
</dbReference>
<evidence type="ECO:0000256" key="16">
    <source>
        <dbReference type="ARBA" id="ARBA00049244"/>
    </source>
</evidence>
<sequence length="439" mass="47828">MSGTVEGASSKTLCRDCLARYDVSLSRCRACGSPRAIQHGELFELAIAHVDCDAFYAAIEKRDDPSLADHAVIIGGGKRGVVSTCCYVARIKGVRSAMPMFKARQLCPEAIVIRPDMAKYAAVGRDVRAMMLELTPAVEPLSIDEAFLDLSGTERLHHAPPAAVLAAFAQRVEREIGISVSVGLSHNKFLAKIASDLDKPRGFSVLGRNETMAFLARQKVSVIWGVGAAMQRRLEKDGIATIGQIQSMEESVLARRYGAMGLRLAQLSQGHDARPVKSEREAKSISAETTFETDLALEGELMPVLRRLSEKVSARLKEKMLAGQTVVLKLKTSDFRTLTRSRALSDPTSLADKIFRNGRELLLKEIGGSSYRLLGIGVSELQDAARADPLDLLDPEAGRRAQVEEAIDRIRAKFGAHGVDFGLTFEAGKPKKREGDTRI</sequence>
<evidence type="ECO:0000256" key="15">
    <source>
        <dbReference type="ARBA" id="ARBA00025589"/>
    </source>
</evidence>
<comment type="catalytic activity">
    <reaction evidence="16 17">
        <text>DNA(n) + a 2'-deoxyribonucleoside 5'-triphosphate = DNA(n+1) + diphosphate</text>
        <dbReference type="Rhea" id="RHEA:22508"/>
        <dbReference type="Rhea" id="RHEA-COMP:17339"/>
        <dbReference type="Rhea" id="RHEA-COMP:17340"/>
        <dbReference type="ChEBI" id="CHEBI:33019"/>
        <dbReference type="ChEBI" id="CHEBI:61560"/>
        <dbReference type="ChEBI" id="CHEBI:173112"/>
        <dbReference type="EC" id="2.7.7.7"/>
    </reaction>
</comment>
<feature type="active site" evidence="17">
    <location>
        <position position="145"/>
    </location>
</feature>
<dbReference type="Gene3D" id="3.30.70.270">
    <property type="match status" value="1"/>
</dbReference>
<feature type="domain" description="UmuC" evidence="18">
    <location>
        <begin position="47"/>
        <end position="227"/>
    </location>
</feature>
<keyword evidence="14 17" id="KW-0234">DNA repair</keyword>
<dbReference type="AlphaFoldDB" id="A0A1G5NJN5"/>
<keyword evidence="8 17" id="KW-0235">DNA replication</keyword>
<evidence type="ECO:0000256" key="12">
    <source>
        <dbReference type="ARBA" id="ARBA00022932"/>
    </source>
</evidence>
<dbReference type="OrthoDB" id="9808813at2"/>
<dbReference type="SUPFAM" id="SSF56672">
    <property type="entry name" value="DNA/RNA polymerases"/>
    <property type="match status" value="1"/>
</dbReference>
<dbReference type="InterPro" id="IPR043502">
    <property type="entry name" value="DNA/RNA_pol_sf"/>
</dbReference>
<dbReference type="FunFam" id="3.40.1170.60:FF:000001">
    <property type="entry name" value="DNA polymerase IV"/>
    <property type="match status" value="1"/>
</dbReference>
<comment type="subunit">
    <text evidence="3 17">Monomer.</text>
</comment>
<keyword evidence="13 17" id="KW-0238">DNA-binding</keyword>
<name>A0A1G5NJN5_AFIMA</name>
<keyword evidence="12 17" id="KW-0239">DNA-directed DNA polymerase</keyword>
<gene>
    <name evidence="17" type="primary">dinB</name>
    <name evidence="19" type="ORF">SAMN03080610_02165</name>
</gene>
<feature type="site" description="Substrate discrimination" evidence="17">
    <location>
        <position position="56"/>
    </location>
</feature>
<feature type="binding site" evidence="17">
    <location>
        <position position="51"/>
    </location>
    <ligand>
        <name>Mg(2+)</name>
        <dbReference type="ChEBI" id="CHEBI:18420"/>
    </ligand>
</feature>
<keyword evidence="10 17" id="KW-0227">DNA damage</keyword>
<dbReference type="GO" id="GO:0003887">
    <property type="term" value="F:DNA-directed DNA polymerase activity"/>
    <property type="evidence" value="ECO:0007669"/>
    <property type="project" value="UniProtKB-UniRule"/>
</dbReference>
<dbReference type="NCBIfam" id="NF002751">
    <property type="entry name" value="PRK02794.1"/>
    <property type="match status" value="1"/>
</dbReference>
<evidence type="ECO:0000313" key="19">
    <source>
        <dbReference type="EMBL" id="SCZ37384.1"/>
    </source>
</evidence>
<dbReference type="InterPro" id="IPR022880">
    <property type="entry name" value="DNApol_IV"/>
</dbReference>
<dbReference type="PROSITE" id="PS50173">
    <property type="entry name" value="UMUC"/>
    <property type="match status" value="1"/>
</dbReference>
<evidence type="ECO:0000256" key="8">
    <source>
        <dbReference type="ARBA" id="ARBA00022705"/>
    </source>
</evidence>
<evidence type="ECO:0000256" key="4">
    <source>
        <dbReference type="ARBA" id="ARBA00022457"/>
    </source>
</evidence>
<dbReference type="PANTHER" id="PTHR11076">
    <property type="entry name" value="DNA REPAIR POLYMERASE UMUC / TRANSFERASE FAMILY MEMBER"/>
    <property type="match status" value="1"/>
</dbReference>
<proteinExistence type="inferred from homology"/>
<organism evidence="19 20">
    <name type="scientific">Afifella marina DSM 2698</name>
    <dbReference type="NCBI Taxonomy" id="1120955"/>
    <lineage>
        <taxon>Bacteria</taxon>
        <taxon>Pseudomonadati</taxon>
        <taxon>Pseudomonadota</taxon>
        <taxon>Alphaproteobacteria</taxon>
        <taxon>Hyphomicrobiales</taxon>
        <taxon>Afifellaceae</taxon>
        <taxon>Afifella</taxon>
    </lineage>
</organism>
<dbReference type="Gene3D" id="3.40.1170.60">
    <property type="match status" value="1"/>
</dbReference>
<comment type="function">
    <text evidence="15 17">Poorly processive, error-prone DNA polymerase involved in untargeted mutagenesis. Copies undamaged DNA at stalled replication forks, which arise in vivo from mismatched or misaligned primer ends. These misaligned primers can be extended by PolIV. Exhibits no 3'-5' exonuclease (proofreading) activity. May be involved in translesional synthesis, in conjunction with the beta clamp from PolIII.</text>
</comment>
<dbReference type="CDD" id="cd03586">
    <property type="entry name" value="PolY_Pol_IV_kappa"/>
    <property type="match status" value="1"/>
</dbReference>
<dbReference type="NCBIfam" id="NF002677">
    <property type="entry name" value="PRK02406.1"/>
    <property type="match status" value="1"/>
</dbReference>
<dbReference type="GO" id="GO:0003684">
    <property type="term" value="F:damaged DNA binding"/>
    <property type="evidence" value="ECO:0007669"/>
    <property type="project" value="InterPro"/>
</dbReference>
<dbReference type="InterPro" id="IPR036775">
    <property type="entry name" value="DNA_pol_Y-fam_lit_finger_sf"/>
</dbReference>
<comment type="subcellular location">
    <subcellularLocation>
        <location evidence="1 17">Cytoplasm</location>
    </subcellularLocation>
</comment>
<evidence type="ECO:0000256" key="17">
    <source>
        <dbReference type="HAMAP-Rule" id="MF_01113"/>
    </source>
</evidence>
<keyword evidence="20" id="KW-1185">Reference proteome</keyword>
<comment type="similarity">
    <text evidence="2 17">Belongs to the DNA polymerase type-Y family.</text>
</comment>
<keyword evidence="6 17" id="KW-0808">Transferase</keyword>
<dbReference type="Gene3D" id="3.30.1490.100">
    <property type="entry name" value="DNA polymerase, Y-family, little finger domain"/>
    <property type="match status" value="1"/>
</dbReference>
<dbReference type="FunFam" id="3.30.1490.100:FF:000004">
    <property type="entry name" value="DNA polymerase IV"/>
    <property type="match status" value="1"/>
</dbReference>
<dbReference type="GO" id="GO:0005829">
    <property type="term" value="C:cytosol"/>
    <property type="evidence" value="ECO:0007669"/>
    <property type="project" value="TreeGrafter"/>
</dbReference>
<dbReference type="HAMAP" id="MF_01113">
    <property type="entry name" value="DNApol_IV"/>
    <property type="match status" value="1"/>
</dbReference>
<evidence type="ECO:0000256" key="9">
    <source>
        <dbReference type="ARBA" id="ARBA00022723"/>
    </source>
</evidence>
<evidence type="ECO:0000256" key="1">
    <source>
        <dbReference type="ARBA" id="ARBA00004496"/>
    </source>
</evidence>
<dbReference type="RefSeq" id="WP_092812471.1">
    <property type="nucleotide sequence ID" value="NZ_FMVW01000004.1"/>
</dbReference>
<dbReference type="InterPro" id="IPR001126">
    <property type="entry name" value="UmuC"/>
</dbReference>